<evidence type="ECO:0000313" key="2">
    <source>
        <dbReference type="Proteomes" id="UP001164539"/>
    </source>
</evidence>
<name>A0ACC1YG29_MELAZ</name>
<reference evidence="1 2" key="1">
    <citation type="journal article" date="2023" name="Science">
        <title>Complex scaffold remodeling in plant triterpene biosynthesis.</title>
        <authorList>
            <person name="De La Pena R."/>
            <person name="Hodgson H."/>
            <person name="Liu J.C."/>
            <person name="Stephenson M.J."/>
            <person name="Martin A.C."/>
            <person name="Owen C."/>
            <person name="Harkess A."/>
            <person name="Leebens-Mack J."/>
            <person name="Jimenez L.E."/>
            <person name="Osbourn A."/>
            <person name="Sattely E.S."/>
        </authorList>
    </citation>
    <scope>NUCLEOTIDE SEQUENCE [LARGE SCALE GENOMIC DNA]</scope>
    <source>
        <strain evidence="2">cv. JPN11</strain>
        <tissue evidence="1">Leaf</tissue>
    </source>
</reference>
<evidence type="ECO:0000313" key="1">
    <source>
        <dbReference type="EMBL" id="KAJ4721958.1"/>
    </source>
</evidence>
<protein>
    <submittedName>
        <fullName evidence="1">Uncharacterized protein</fullName>
    </submittedName>
</protein>
<dbReference type="EMBL" id="CM051396">
    <property type="protein sequence ID" value="KAJ4721958.1"/>
    <property type="molecule type" value="Genomic_DNA"/>
</dbReference>
<gene>
    <name evidence="1" type="ORF">OWV82_005541</name>
</gene>
<sequence length="182" mass="20737">MNMITTNFFLASKTMSSSAVTEAMKAKAEVYHGDETCRAKFTLLLADIGLPVGLMTIEDIEECGYVKEIGFVWLKQKQKKEHKFENVVVWFDAEVTAYFEKKKIKKLTGVKAKEFLIWISVCEIYVGDDNGSSITFKTPAGLSKAFPISVFQSGDIQDRDDWNEVKKMEQRREICAVQRVNK</sequence>
<comment type="caution">
    <text evidence="1">The sequence shown here is derived from an EMBL/GenBank/DDBJ whole genome shotgun (WGS) entry which is preliminary data.</text>
</comment>
<accession>A0ACC1YG29</accession>
<organism evidence="1 2">
    <name type="scientific">Melia azedarach</name>
    <name type="common">Chinaberry tree</name>
    <dbReference type="NCBI Taxonomy" id="155640"/>
    <lineage>
        <taxon>Eukaryota</taxon>
        <taxon>Viridiplantae</taxon>
        <taxon>Streptophyta</taxon>
        <taxon>Embryophyta</taxon>
        <taxon>Tracheophyta</taxon>
        <taxon>Spermatophyta</taxon>
        <taxon>Magnoliopsida</taxon>
        <taxon>eudicotyledons</taxon>
        <taxon>Gunneridae</taxon>
        <taxon>Pentapetalae</taxon>
        <taxon>rosids</taxon>
        <taxon>malvids</taxon>
        <taxon>Sapindales</taxon>
        <taxon>Meliaceae</taxon>
        <taxon>Melia</taxon>
    </lineage>
</organism>
<proteinExistence type="predicted"/>
<dbReference type="Proteomes" id="UP001164539">
    <property type="component" value="Chromosome 3"/>
</dbReference>
<keyword evidence="2" id="KW-1185">Reference proteome</keyword>